<dbReference type="GO" id="GO:0003677">
    <property type="term" value="F:DNA binding"/>
    <property type="evidence" value="ECO:0007669"/>
    <property type="project" value="UniProtKB-KW"/>
</dbReference>
<organism evidence="5">
    <name type="scientific">hydrothermal vent metagenome</name>
    <dbReference type="NCBI Taxonomy" id="652676"/>
    <lineage>
        <taxon>unclassified sequences</taxon>
        <taxon>metagenomes</taxon>
        <taxon>ecological metagenomes</taxon>
    </lineage>
</organism>
<protein>
    <recommendedName>
        <fullName evidence="4">HTH marR-type domain-containing protein</fullName>
    </recommendedName>
</protein>
<dbReference type="PROSITE" id="PS50995">
    <property type="entry name" value="HTH_MARR_2"/>
    <property type="match status" value="1"/>
</dbReference>
<evidence type="ECO:0000256" key="3">
    <source>
        <dbReference type="ARBA" id="ARBA00023163"/>
    </source>
</evidence>
<accession>A0A3B0VII5</accession>
<dbReference type="GO" id="GO:0003700">
    <property type="term" value="F:DNA-binding transcription factor activity"/>
    <property type="evidence" value="ECO:0007669"/>
    <property type="project" value="InterPro"/>
</dbReference>
<proteinExistence type="predicted"/>
<dbReference type="AlphaFoldDB" id="A0A3B0VII5"/>
<dbReference type="SUPFAM" id="SSF46785">
    <property type="entry name" value="Winged helix' DNA-binding domain"/>
    <property type="match status" value="1"/>
</dbReference>
<keyword evidence="2" id="KW-0238">DNA-binding</keyword>
<evidence type="ECO:0000256" key="1">
    <source>
        <dbReference type="ARBA" id="ARBA00023015"/>
    </source>
</evidence>
<dbReference type="PANTHER" id="PTHR42756">
    <property type="entry name" value="TRANSCRIPTIONAL REGULATOR, MARR"/>
    <property type="match status" value="1"/>
</dbReference>
<dbReference type="PRINTS" id="PR00598">
    <property type="entry name" value="HTHMARR"/>
</dbReference>
<name>A0A3B0VII5_9ZZZZ</name>
<gene>
    <name evidence="5" type="ORF">MNBD_CPR01-239</name>
</gene>
<dbReference type="InterPro" id="IPR000835">
    <property type="entry name" value="HTH_MarR-typ"/>
</dbReference>
<dbReference type="SMART" id="SM00347">
    <property type="entry name" value="HTH_MARR"/>
    <property type="match status" value="1"/>
</dbReference>
<keyword evidence="1" id="KW-0805">Transcription regulation</keyword>
<reference evidence="5" key="1">
    <citation type="submission" date="2018-06" db="EMBL/GenBank/DDBJ databases">
        <authorList>
            <person name="Zhirakovskaya E."/>
        </authorList>
    </citation>
    <scope>NUCLEOTIDE SEQUENCE</scope>
</reference>
<dbReference type="PANTHER" id="PTHR42756:SF1">
    <property type="entry name" value="TRANSCRIPTIONAL REPRESSOR OF EMRAB OPERON"/>
    <property type="match status" value="1"/>
</dbReference>
<evidence type="ECO:0000256" key="2">
    <source>
        <dbReference type="ARBA" id="ARBA00023125"/>
    </source>
</evidence>
<dbReference type="InterPro" id="IPR036390">
    <property type="entry name" value="WH_DNA-bd_sf"/>
</dbReference>
<evidence type="ECO:0000313" key="5">
    <source>
        <dbReference type="EMBL" id="VAW31896.1"/>
    </source>
</evidence>
<dbReference type="InterPro" id="IPR023187">
    <property type="entry name" value="Tscrpt_reg_MarR-type_CS"/>
</dbReference>
<dbReference type="PROSITE" id="PS01117">
    <property type="entry name" value="HTH_MARR_1"/>
    <property type="match status" value="1"/>
</dbReference>
<dbReference type="Pfam" id="PF12802">
    <property type="entry name" value="MarR_2"/>
    <property type="match status" value="1"/>
</dbReference>
<dbReference type="Gene3D" id="1.10.10.10">
    <property type="entry name" value="Winged helix-like DNA-binding domain superfamily/Winged helix DNA-binding domain"/>
    <property type="match status" value="1"/>
</dbReference>
<feature type="domain" description="HTH marR-type" evidence="4">
    <location>
        <begin position="22"/>
        <end position="157"/>
    </location>
</feature>
<dbReference type="EMBL" id="UOEV01000005">
    <property type="protein sequence ID" value="VAW31896.1"/>
    <property type="molecule type" value="Genomic_DNA"/>
</dbReference>
<dbReference type="InterPro" id="IPR036388">
    <property type="entry name" value="WH-like_DNA-bd_sf"/>
</dbReference>
<evidence type="ECO:0000259" key="4">
    <source>
        <dbReference type="PROSITE" id="PS50995"/>
    </source>
</evidence>
<sequence length="175" mass="20105">MREQKYLQQNDFFMKNSKKHSSKDIARALSGFFAVRGRIRTQMTQGMKVNLSTWLRLETLKFIEDNKVPRVKDVADYFSITAPSATSLVAGLVRSGLVKRNNDANDRRVTRLVLTAKGKRTLYSTMKRGTALLATFFEELSTRELAQFIVFLERLNNATSLRNNVRIKNKNNNLL</sequence>
<keyword evidence="3" id="KW-0804">Transcription</keyword>